<keyword evidence="2 4" id="KW-0863">Zinc-finger</keyword>
<dbReference type="GO" id="GO:0004842">
    <property type="term" value="F:ubiquitin-protein transferase activity"/>
    <property type="evidence" value="ECO:0007669"/>
    <property type="project" value="InterPro"/>
</dbReference>
<dbReference type="SUPFAM" id="SSF159034">
    <property type="entry name" value="Mib/herc2 domain-like"/>
    <property type="match status" value="1"/>
</dbReference>
<keyword evidence="7" id="KW-1185">Reference proteome</keyword>
<evidence type="ECO:0000313" key="7">
    <source>
        <dbReference type="Proteomes" id="UP000504606"/>
    </source>
</evidence>
<protein>
    <submittedName>
        <fullName evidence="8">Uncharacterized protein LOC113214187</fullName>
    </submittedName>
</protein>
<gene>
    <name evidence="8" type="primary">LOC113214187</name>
</gene>
<dbReference type="PROSITE" id="PS00518">
    <property type="entry name" value="ZF_RING_1"/>
    <property type="match status" value="1"/>
</dbReference>
<dbReference type="InterPro" id="IPR001841">
    <property type="entry name" value="Znf_RING"/>
</dbReference>
<dbReference type="PANTHER" id="PTHR47156">
    <property type="entry name" value="PROTEIN CBG20824"/>
    <property type="match status" value="1"/>
</dbReference>
<dbReference type="GO" id="GO:0008270">
    <property type="term" value="F:zinc ion binding"/>
    <property type="evidence" value="ECO:0007669"/>
    <property type="project" value="UniProtKB-KW"/>
</dbReference>
<dbReference type="SUPFAM" id="SSF57850">
    <property type="entry name" value="RING/U-box"/>
    <property type="match status" value="1"/>
</dbReference>
<dbReference type="SMART" id="SM00184">
    <property type="entry name" value="RING"/>
    <property type="match status" value="1"/>
</dbReference>
<feature type="domain" description="RING-type" evidence="6">
    <location>
        <begin position="3"/>
        <end position="42"/>
    </location>
</feature>
<dbReference type="InterPro" id="IPR052667">
    <property type="entry name" value="E3_ubiquitin-ligase_RING"/>
</dbReference>
<dbReference type="OrthoDB" id="265776at2759"/>
<dbReference type="Proteomes" id="UP000504606">
    <property type="component" value="Unplaced"/>
</dbReference>
<keyword evidence="1" id="KW-0479">Metal-binding</keyword>
<dbReference type="Gene3D" id="2.30.30.40">
    <property type="entry name" value="SH3 Domains"/>
    <property type="match status" value="1"/>
</dbReference>
<evidence type="ECO:0000256" key="2">
    <source>
        <dbReference type="ARBA" id="ARBA00022771"/>
    </source>
</evidence>
<dbReference type="Gene3D" id="3.30.40.10">
    <property type="entry name" value="Zinc/RING finger domain, C3HC4 (zinc finger)"/>
    <property type="match status" value="1"/>
</dbReference>
<evidence type="ECO:0000313" key="8">
    <source>
        <dbReference type="RefSeq" id="XP_052121479.1"/>
    </source>
</evidence>
<evidence type="ECO:0000256" key="3">
    <source>
        <dbReference type="ARBA" id="ARBA00022833"/>
    </source>
</evidence>
<reference evidence="8" key="1">
    <citation type="submission" date="2025-08" db="UniProtKB">
        <authorList>
            <consortium name="RefSeq"/>
        </authorList>
    </citation>
    <scope>IDENTIFICATION</scope>
    <source>
        <tissue evidence="8">Whole organism</tissue>
    </source>
</reference>
<dbReference type="Pfam" id="PF13445">
    <property type="entry name" value="zf-RING_UBOX"/>
    <property type="match status" value="1"/>
</dbReference>
<feature type="region of interest" description="Disordered" evidence="5">
    <location>
        <begin position="244"/>
        <end position="263"/>
    </location>
</feature>
<dbReference type="GeneID" id="113214187"/>
<dbReference type="InterPro" id="IPR013083">
    <property type="entry name" value="Znf_RING/FYVE/PHD"/>
</dbReference>
<feature type="compositionally biased region" description="Low complexity" evidence="5">
    <location>
        <begin position="447"/>
        <end position="463"/>
    </location>
</feature>
<dbReference type="InterPro" id="IPR037252">
    <property type="entry name" value="Mib_Herc2_sf"/>
</dbReference>
<organism evidence="7 8">
    <name type="scientific">Frankliniella occidentalis</name>
    <name type="common">Western flower thrips</name>
    <name type="synonym">Euthrips occidentalis</name>
    <dbReference type="NCBI Taxonomy" id="133901"/>
    <lineage>
        <taxon>Eukaryota</taxon>
        <taxon>Metazoa</taxon>
        <taxon>Ecdysozoa</taxon>
        <taxon>Arthropoda</taxon>
        <taxon>Hexapoda</taxon>
        <taxon>Insecta</taxon>
        <taxon>Pterygota</taxon>
        <taxon>Neoptera</taxon>
        <taxon>Paraneoptera</taxon>
        <taxon>Thysanoptera</taxon>
        <taxon>Terebrantia</taxon>
        <taxon>Thripoidea</taxon>
        <taxon>Thripidae</taxon>
        <taxon>Frankliniella</taxon>
    </lineage>
</organism>
<dbReference type="RefSeq" id="XP_052121479.1">
    <property type="nucleotide sequence ID" value="XM_052265519.1"/>
</dbReference>
<dbReference type="InterPro" id="IPR017907">
    <property type="entry name" value="Znf_RING_CS"/>
</dbReference>
<accession>A0A9C6U1S4</accession>
<keyword evidence="3" id="KW-0862">Zinc</keyword>
<evidence type="ECO:0000259" key="6">
    <source>
        <dbReference type="PROSITE" id="PS50089"/>
    </source>
</evidence>
<dbReference type="KEGG" id="foc:113214187"/>
<feature type="region of interest" description="Disordered" evidence="5">
    <location>
        <begin position="445"/>
        <end position="467"/>
    </location>
</feature>
<evidence type="ECO:0000256" key="5">
    <source>
        <dbReference type="SAM" id="MobiDB-lite"/>
    </source>
</evidence>
<proteinExistence type="predicted"/>
<dbReference type="PROSITE" id="PS50089">
    <property type="entry name" value="ZF_RING_2"/>
    <property type="match status" value="1"/>
</dbReference>
<name>A0A9C6U1S4_FRAOC</name>
<dbReference type="PANTHER" id="PTHR47156:SF10">
    <property type="entry name" value="E3 UBIQUITIN-PROTEIN LIGASE TRIM-21-RELATED"/>
    <property type="match status" value="1"/>
</dbReference>
<evidence type="ECO:0000256" key="4">
    <source>
        <dbReference type="PROSITE-ProRule" id="PRU00175"/>
    </source>
</evidence>
<evidence type="ECO:0000256" key="1">
    <source>
        <dbReference type="ARBA" id="ARBA00022723"/>
    </source>
</evidence>
<sequence>MDCDVCMEAFDAGERRPKLLPCGHTYCLSCVSRQERKCPVDRKAFRISPDKLPDNYKLIELSQRPPTVFGWCRTCKSGASEHCLDEHTPSICSLKKARLETIQPRLDALRAGETALVGLQKVVEESAKDISMVVTGCCDRLKVEQTQIGEARKSLDAALSVEAAIWIKMEKAEPPEDYALADGAAQLLSDLAEPSTVCELTVHRGAAGTAPGSVAWRGSVLPQRDAASRLALCRLLCTGELRPEEPRPTETMKSDDTWEERSNEKIMSPEEMVAAVHVGSRVARGSCWRVAWNNDASSEEGVVTSVLDGGRVRVRWVQGGPEFVYSMTPTTQHLRLVPRRPMVQLGRKDAKSLNLSEISMKSTLQRSLPTAKLAEAKVLYGLRCDLAPNWSMKVLRSVARHVEALSLESAQQQHLKAACDCARLSTLHLRGRAVQVGPVVDLTVEVSGTGPSPSTSGGSSNGSAPVAARDPVEEAFDAAPLPARIQELRVTCVIREQLMQLHRLTSLRRLEVHSPFEAPLLNLSFPTAGASGLEWLRVGLYPLTTALALMRAHAGSLRVLELVAASREPYGCPDLADQLSRCGFQVLERIVLWRGSVTEVFCWHEVAECAMQKNTLLVALSNIKVMCSDCDQVEETELN</sequence>
<dbReference type="InterPro" id="IPR027370">
    <property type="entry name" value="Znf-RING_euk"/>
</dbReference>
<dbReference type="AlphaFoldDB" id="A0A9C6U1S4"/>